<name>A0ABU8VJ47_9BURK</name>
<proteinExistence type="predicted"/>
<evidence type="ECO:0000259" key="2">
    <source>
        <dbReference type="PROSITE" id="PS50042"/>
    </source>
</evidence>
<feature type="transmembrane region" description="Helical" evidence="1">
    <location>
        <begin position="55"/>
        <end position="77"/>
    </location>
</feature>
<dbReference type="InterPro" id="IPR014710">
    <property type="entry name" value="RmlC-like_jellyroll"/>
</dbReference>
<gene>
    <name evidence="3" type="ORF">WKW77_21535</name>
</gene>
<protein>
    <submittedName>
        <fullName evidence="3">Cyclic nucleotide-binding domain-containing protein</fullName>
    </submittedName>
</protein>
<reference evidence="3 4" key="1">
    <citation type="submission" date="2024-03" db="EMBL/GenBank/DDBJ databases">
        <title>Novel species of the genus Variovorax.</title>
        <authorList>
            <person name="Liu Q."/>
            <person name="Xin Y.-H."/>
        </authorList>
    </citation>
    <scope>NUCLEOTIDE SEQUENCE [LARGE SCALE GENOMIC DNA]</scope>
    <source>
        <strain evidence="3 4">KACC 18899</strain>
    </source>
</reference>
<comment type="caution">
    <text evidence="3">The sequence shown here is derived from an EMBL/GenBank/DDBJ whole genome shotgun (WGS) entry which is preliminary data.</text>
</comment>
<accession>A0ABU8VJ47</accession>
<dbReference type="Proteomes" id="UP001365846">
    <property type="component" value="Unassembled WGS sequence"/>
</dbReference>
<dbReference type="EMBL" id="JBBKZU010000009">
    <property type="protein sequence ID" value="MEJ8813684.1"/>
    <property type="molecule type" value="Genomic_DNA"/>
</dbReference>
<dbReference type="CDD" id="cd00038">
    <property type="entry name" value="CAP_ED"/>
    <property type="match status" value="1"/>
</dbReference>
<dbReference type="InterPro" id="IPR050397">
    <property type="entry name" value="Env_Response_Regulators"/>
</dbReference>
<dbReference type="InterPro" id="IPR000595">
    <property type="entry name" value="cNMP-bd_dom"/>
</dbReference>
<sequence>MSSIALFDTAIASLYQALETPVGIVALCSAGVAGALVIVSAFVKTMIPLRCLAVGGNLGFLIYGALHPSLIMVLLHGTMLPINLYRTAEMVRLTRRVRASAGSDLSGVWLRPYMRKKRLRKNGVLFHKGDEATHLYFLAEGQIEFVEIGEVMDAGRLFGEIAFFAPDKRRSLTARCVTPCTVLQIDENTFRQLYYQNPAFGFEVVKLVAGRLLADRQRLEEKLALAEPPAPRA</sequence>
<dbReference type="RefSeq" id="WP_340358919.1">
    <property type="nucleotide sequence ID" value="NZ_JBBKZU010000009.1"/>
</dbReference>
<organism evidence="3 4">
    <name type="scientific">Variovorax ureilyticus</name>
    <dbReference type="NCBI Taxonomy" id="1836198"/>
    <lineage>
        <taxon>Bacteria</taxon>
        <taxon>Pseudomonadati</taxon>
        <taxon>Pseudomonadota</taxon>
        <taxon>Betaproteobacteria</taxon>
        <taxon>Burkholderiales</taxon>
        <taxon>Comamonadaceae</taxon>
        <taxon>Variovorax</taxon>
    </lineage>
</organism>
<dbReference type="PANTHER" id="PTHR24567">
    <property type="entry name" value="CRP FAMILY TRANSCRIPTIONAL REGULATORY PROTEIN"/>
    <property type="match status" value="1"/>
</dbReference>
<keyword evidence="4" id="KW-1185">Reference proteome</keyword>
<keyword evidence="1" id="KW-0812">Transmembrane</keyword>
<dbReference type="SUPFAM" id="SSF51206">
    <property type="entry name" value="cAMP-binding domain-like"/>
    <property type="match status" value="1"/>
</dbReference>
<keyword evidence="1" id="KW-1133">Transmembrane helix</keyword>
<dbReference type="PROSITE" id="PS50042">
    <property type="entry name" value="CNMP_BINDING_3"/>
    <property type="match status" value="1"/>
</dbReference>
<dbReference type="PANTHER" id="PTHR24567:SF68">
    <property type="entry name" value="DNA-BINDING TRANSCRIPTIONAL DUAL REGULATOR CRP"/>
    <property type="match status" value="1"/>
</dbReference>
<feature type="transmembrane region" description="Helical" evidence="1">
    <location>
        <begin position="22"/>
        <end position="43"/>
    </location>
</feature>
<dbReference type="InterPro" id="IPR018490">
    <property type="entry name" value="cNMP-bd_dom_sf"/>
</dbReference>
<feature type="domain" description="Cyclic nucleotide-binding" evidence="2">
    <location>
        <begin position="114"/>
        <end position="193"/>
    </location>
</feature>
<keyword evidence="1" id="KW-0472">Membrane</keyword>
<dbReference type="Gene3D" id="2.60.120.10">
    <property type="entry name" value="Jelly Rolls"/>
    <property type="match status" value="1"/>
</dbReference>
<evidence type="ECO:0000313" key="4">
    <source>
        <dbReference type="Proteomes" id="UP001365846"/>
    </source>
</evidence>
<dbReference type="SMART" id="SM00100">
    <property type="entry name" value="cNMP"/>
    <property type="match status" value="1"/>
</dbReference>
<dbReference type="Pfam" id="PF00027">
    <property type="entry name" value="cNMP_binding"/>
    <property type="match status" value="1"/>
</dbReference>
<evidence type="ECO:0000313" key="3">
    <source>
        <dbReference type="EMBL" id="MEJ8813684.1"/>
    </source>
</evidence>
<evidence type="ECO:0000256" key="1">
    <source>
        <dbReference type="SAM" id="Phobius"/>
    </source>
</evidence>